<keyword evidence="2" id="KW-1185">Reference proteome</keyword>
<accession>A0A9P5ZI85</accession>
<proteinExistence type="predicted"/>
<dbReference type="EMBL" id="MU154743">
    <property type="protein sequence ID" value="KAF9487892.1"/>
    <property type="molecule type" value="Genomic_DNA"/>
</dbReference>
<evidence type="ECO:0000313" key="1">
    <source>
        <dbReference type="EMBL" id="KAF9487892.1"/>
    </source>
</evidence>
<evidence type="ECO:0000313" key="2">
    <source>
        <dbReference type="Proteomes" id="UP000807025"/>
    </source>
</evidence>
<dbReference type="Proteomes" id="UP000807025">
    <property type="component" value="Unassembled WGS sequence"/>
</dbReference>
<protein>
    <submittedName>
        <fullName evidence="1">Uncharacterized protein</fullName>
    </submittedName>
</protein>
<sequence>MKIAKDIAMKVSMSMLTSMNTNTNMTNMMIATTPSSRGRGTPIPSSSSSSLFIIRQPFATTPRLASFPHTILVNEALEAVYIYSALREKGTVPFVYTSLPPSSTHATSSLHYECARASAIRFRYKSTPRTPRARKSRARARTRARLYTGIRYSRYSRREYQLLTSPAELEVECSVTVLVKRALHPHQHQLTRTHRQRKVPTIPSAIPRPLFTS</sequence>
<organism evidence="1 2">
    <name type="scientific">Pleurotus eryngii</name>
    <name type="common">Boletus of the steppes</name>
    <dbReference type="NCBI Taxonomy" id="5323"/>
    <lineage>
        <taxon>Eukaryota</taxon>
        <taxon>Fungi</taxon>
        <taxon>Dikarya</taxon>
        <taxon>Basidiomycota</taxon>
        <taxon>Agaricomycotina</taxon>
        <taxon>Agaricomycetes</taxon>
        <taxon>Agaricomycetidae</taxon>
        <taxon>Agaricales</taxon>
        <taxon>Pleurotineae</taxon>
        <taxon>Pleurotaceae</taxon>
        <taxon>Pleurotus</taxon>
    </lineage>
</organism>
<gene>
    <name evidence="1" type="ORF">BDN71DRAFT_571047</name>
</gene>
<dbReference type="AlphaFoldDB" id="A0A9P5ZI85"/>
<reference evidence="1" key="1">
    <citation type="submission" date="2020-11" db="EMBL/GenBank/DDBJ databases">
        <authorList>
            <consortium name="DOE Joint Genome Institute"/>
            <person name="Ahrendt S."/>
            <person name="Riley R."/>
            <person name="Andreopoulos W."/>
            <person name="Labutti K."/>
            <person name="Pangilinan J."/>
            <person name="Ruiz-Duenas F.J."/>
            <person name="Barrasa J.M."/>
            <person name="Sanchez-Garcia M."/>
            <person name="Camarero S."/>
            <person name="Miyauchi S."/>
            <person name="Serrano A."/>
            <person name="Linde D."/>
            <person name="Babiker R."/>
            <person name="Drula E."/>
            <person name="Ayuso-Fernandez I."/>
            <person name="Pacheco R."/>
            <person name="Padilla G."/>
            <person name="Ferreira P."/>
            <person name="Barriuso J."/>
            <person name="Kellner H."/>
            <person name="Castanera R."/>
            <person name="Alfaro M."/>
            <person name="Ramirez L."/>
            <person name="Pisabarro A.G."/>
            <person name="Kuo A."/>
            <person name="Tritt A."/>
            <person name="Lipzen A."/>
            <person name="He G."/>
            <person name="Yan M."/>
            <person name="Ng V."/>
            <person name="Cullen D."/>
            <person name="Martin F."/>
            <person name="Rosso M.-N."/>
            <person name="Henrissat B."/>
            <person name="Hibbett D."/>
            <person name="Martinez A.T."/>
            <person name="Grigoriev I.V."/>
        </authorList>
    </citation>
    <scope>NUCLEOTIDE SEQUENCE</scope>
    <source>
        <strain evidence="1">ATCC 90797</strain>
    </source>
</reference>
<comment type="caution">
    <text evidence="1">The sequence shown here is derived from an EMBL/GenBank/DDBJ whole genome shotgun (WGS) entry which is preliminary data.</text>
</comment>
<name>A0A9P5ZI85_PLEER</name>